<dbReference type="EMBL" id="SOIP01000116">
    <property type="protein sequence ID" value="TET82571.1"/>
    <property type="molecule type" value="Genomic_DNA"/>
</dbReference>
<comment type="similarity">
    <text evidence="1 6">Belongs to the peptidase S8 family.</text>
</comment>
<evidence type="ECO:0000313" key="8">
    <source>
        <dbReference type="EMBL" id="TET82571.1"/>
    </source>
</evidence>
<evidence type="ECO:0000259" key="7">
    <source>
        <dbReference type="Pfam" id="PF00082"/>
    </source>
</evidence>
<comment type="caution">
    <text evidence="8">The sequence shown here is derived from an EMBL/GenBank/DDBJ whole genome shotgun (WGS) entry which is preliminary data.</text>
</comment>
<keyword evidence="3" id="KW-0378">Hydrolase</keyword>
<evidence type="ECO:0000256" key="2">
    <source>
        <dbReference type="ARBA" id="ARBA00022670"/>
    </source>
</evidence>
<comment type="caution">
    <text evidence="6">Lacks conserved residue(s) required for the propagation of feature annotation.</text>
</comment>
<dbReference type="Gene3D" id="3.40.50.200">
    <property type="entry name" value="Peptidase S8/S53 domain"/>
    <property type="match status" value="1"/>
</dbReference>
<feature type="active site" description="Charge relay system" evidence="5">
    <location>
        <position position="129"/>
    </location>
</feature>
<evidence type="ECO:0000313" key="9">
    <source>
        <dbReference type="Proteomes" id="UP000315534"/>
    </source>
</evidence>
<accession>A0A523XTI9</accession>
<sequence>MIHVKAFKYEMNMPKRRIHRKKAIGLQRPRLAARVFLVGVAFGLLCSLAALPNDSCFATAGRFMDGYDNLQNKSAFALGLIGESGSRVPWAIKESVLAPPIGWGVRKIGADSVWAAGVRGAGVVVAILDTGTRYTHVDLADHLWTNTDEIPNNGIDDDSNGYVDDYIGYDFANDDGDPMDDNGHGTFIAGVVLGDGTAGFSTGVAPDAMLMSLKWIDSLGYGSENDIWEAVWYAVDNGADIVCLAVGWADADGWRRDWWRNFLAIVADSGITIVANPGYGTGQIPRRVWMPAAVPPPWLHPDQTLRGEPAGVIAGAAIDSFDSYIGDQIGPTVWPDFPYVPGDPDLIGLLKPDLSAPGVGVISLDYRSDTTYMGPGGGSSGFASPHVAGAVALLRSAYSSLTPAEIDSILEMTAVDLGDSGKDNFYGAGRVDVWAAYQYCMPGVEEETRRDTHGRLVEAARLVCSPNPSFGPIAISYAVDSPGPITIQMFDLAGRPRQEILATDRTSVQGAIHWDGRDRSGHKLPSGIYFVRLSAGRLEMSEKIVLMK</sequence>
<dbReference type="PANTHER" id="PTHR43806:SF11">
    <property type="entry name" value="CEREVISIN-RELATED"/>
    <property type="match status" value="1"/>
</dbReference>
<proteinExistence type="inferred from homology"/>
<dbReference type="InterPro" id="IPR000209">
    <property type="entry name" value="Peptidase_S8/S53_dom"/>
</dbReference>
<dbReference type="AlphaFoldDB" id="A0A523XTI9"/>
<protein>
    <recommendedName>
        <fullName evidence="7">Peptidase S8/S53 domain-containing protein</fullName>
    </recommendedName>
</protein>
<feature type="domain" description="Peptidase S8/S53" evidence="7">
    <location>
        <begin position="120"/>
        <end position="429"/>
    </location>
</feature>
<dbReference type="Pfam" id="PF00082">
    <property type="entry name" value="Peptidase_S8"/>
    <property type="match status" value="1"/>
</dbReference>
<evidence type="ECO:0000256" key="1">
    <source>
        <dbReference type="ARBA" id="ARBA00011073"/>
    </source>
</evidence>
<feature type="active site" description="Charge relay system" evidence="5">
    <location>
        <position position="184"/>
    </location>
</feature>
<dbReference type="InterPro" id="IPR015500">
    <property type="entry name" value="Peptidase_S8_subtilisin-rel"/>
</dbReference>
<dbReference type="GO" id="GO:0004252">
    <property type="term" value="F:serine-type endopeptidase activity"/>
    <property type="evidence" value="ECO:0007669"/>
    <property type="project" value="InterPro"/>
</dbReference>
<dbReference type="InterPro" id="IPR050131">
    <property type="entry name" value="Peptidase_S8_subtilisin-like"/>
</dbReference>
<dbReference type="PRINTS" id="PR00723">
    <property type="entry name" value="SUBTILISIN"/>
</dbReference>
<name>A0A523XTI9_UNCT6</name>
<reference evidence="8 9" key="1">
    <citation type="submission" date="2019-03" db="EMBL/GenBank/DDBJ databases">
        <title>Metabolic potential of uncultured bacteria and archaea associated with petroleum seepage in deep-sea sediments.</title>
        <authorList>
            <person name="Dong X."/>
            <person name="Hubert C."/>
        </authorList>
    </citation>
    <scope>NUCLEOTIDE SEQUENCE [LARGE SCALE GENOMIC DNA]</scope>
    <source>
        <strain evidence="8">E29_bin36</strain>
    </source>
</reference>
<evidence type="ECO:0000256" key="5">
    <source>
        <dbReference type="PIRSR" id="PIRSR615500-1"/>
    </source>
</evidence>
<dbReference type="Proteomes" id="UP000315534">
    <property type="component" value="Unassembled WGS sequence"/>
</dbReference>
<dbReference type="InterPro" id="IPR022398">
    <property type="entry name" value="Peptidase_S8_His-AS"/>
</dbReference>
<evidence type="ECO:0000256" key="4">
    <source>
        <dbReference type="ARBA" id="ARBA00022825"/>
    </source>
</evidence>
<feature type="active site" description="Charge relay system" evidence="5">
    <location>
        <position position="379"/>
    </location>
</feature>
<organism evidence="8 9">
    <name type="scientific">candidate division TA06 bacterium</name>
    <dbReference type="NCBI Taxonomy" id="2250710"/>
    <lineage>
        <taxon>Bacteria</taxon>
        <taxon>Bacteria division TA06</taxon>
    </lineage>
</organism>
<dbReference type="Gene3D" id="2.60.40.4070">
    <property type="match status" value="1"/>
</dbReference>
<evidence type="ECO:0000256" key="3">
    <source>
        <dbReference type="ARBA" id="ARBA00022801"/>
    </source>
</evidence>
<dbReference type="InterPro" id="IPR036852">
    <property type="entry name" value="Peptidase_S8/S53_dom_sf"/>
</dbReference>
<dbReference type="PANTHER" id="PTHR43806">
    <property type="entry name" value="PEPTIDASE S8"/>
    <property type="match status" value="1"/>
</dbReference>
<evidence type="ECO:0000256" key="6">
    <source>
        <dbReference type="PROSITE-ProRule" id="PRU01240"/>
    </source>
</evidence>
<gene>
    <name evidence="8" type="ORF">E3J38_01950</name>
</gene>
<dbReference type="SUPFAM" id="SSF52743">
    <property type="entry name" value="Subtilisin-like"/>
    <property type="match status" value="1"/>
</dbReference>
<keyword evidence="2" id="KW-0645">Protease</keyword>
<dbReference type="GO" id="GO:0006508">
    <property type="term" value="P:proteolysis"/>
    <property type="evidence" value="ECO:0007669"/>
    <property type="project" value="UniProtKB-KW"/>
</dbReference>
<keyword evidence="4" id="KW-0720">Serine protease</keyword>
<dbReference type="PROSITE" id="PS51892">
    <property type="entry name" value="SUBTILASE"/>
    <property type="match status" value="1"/>
</dbReference>
<dbReference type="PROSITE" id="PS00137">
    <property type="entry name" value="SUBTILASE_HIS"/>
    <property type="match status" value="1"/>
</dbReference>